<keyword evidence="9" id="KW-1185">Reference proteome</keyword>
<protein>
    <recommendedName>
        <fullName evidence="7">Major facilitator superfamily (MFS) profile domain-containing protein</fullName>
    </recommendedName>
</protein>
<name>A0A3E2H3U4_SCYLI</name>
<dbReference type="InterPro" id="IPR035810">
    <property type="entry name" value="PEBP_euk"/>
</dbReference>
<dbReference type="SUPFAM" id="SSF103473">
    <property type="entry name" value="MFS general substrate transporter"/>
    <property type="match status" value="1"/>
</dbReference>
<feature type="transmembrane region" description="Helical" evidence="6">
    <location>
        <begin position="176"/>
        <end position="200"/>
    </location>
</feature>
<dbReference type="InterPro" id="IPR036259">
    <property type="entry name" value="MFS_trans_sf"/>
</dbReference>
<dbReference type="InterPro" id="IPR020846">
    <property type="entry name" value="MFS_dom"/>
</dbReference>
<feature type="transmembrane region" description="Helical" evidence="6">
    <location>
        <begin position="367"/>
        <end position="391"/>
    </location>
</feature>
<evidence type="ECO:0000256" key="4">
    <source>
        <dbReference type="ARBA" id="ARBA00022989"/>
    </source>
</evidence>
<keyword evidence="4 6" id="KW-1133">Transmembrane helix</keyword>
<keyword evidence="3 6" id="KW-0812">Transmembrane</keyword>
<dbReference type="InterPro" id="IPR036610">
    <property type="entry name" value="PEBP-like_sf"/>
</dbReference>
<feature type="domain" description="Major facilitator superfamily (MFS) profile" evidence="7">
    <location>
        <begin position="45"/>
        <end position="537"/>
    </location>
</feature>
<dbReference type="AlphaFoldDB" id="A0A3E2H3U4"/>
<dbReference type="OMA" id="LPMSFNV"/>
<dbReference type="InterPro" id="IPR011701">
    <property type="entry name" value="MFS"/>
</dbReference>
<feature type="transmembrane region" description="Helical" evidence="6">
    <location>
        <begin position="87"/>
        <end position="106"/>
    </location>
</feature>
<dbReference type="PANTHER" id="PTHR23504:SF16">
    <property type="entry name" value="TRANSPORTER, PUTATIVE (AFU_ORTHOLOGUE AFUA_1G13970)-RELATED"/>
    <property type="match status" value="1"/>
</dbReference>
<feature type="non-terminal residue" evidence="8">
    <location>
        <position position="1"/>
    </location>
</feature>
<evidence type="ECO:0000313" key="8">
    <source>
        <dbReference type="EMBL" id="RFU27981.1"/>
    </source>
</evidence>
<evidence type="ECO:0000259" key="7">
    <source>
        <dbReference type="PROSITE" id="PS50850"/>
    </source>
</evidence>
<feature type="transmembrane region" description="Helical" evidence="6">
    <location>
        <begin position="437"/>
        <end position="457"/>
    </location>
</feature>
<dbReference type="PROSITE" id="PS50850">
    <property type="entry name" value="MFS"/>
    <property type="match status" value="1"/>
</dbReference>
<organism evidence="8 9">
    <name type="scientific">Scytalidium lignicola</name>
    <name type="common">Hyphomycete</name>
    <dbReference type="NCBI Taxonomy" id="5539"/>
    <lineage>
        <taxon>Eukaryota</taxon>
        <taxon>Fungi</taxon>
        <taxon>Dikarya</taxon>
        <taxon>Ascomycota</taxon>
        <taxon>Pezizomycotina</taxon>
        <taxon>Leotiomycetes</taxon>
        <taxon>Leotiomycetes incertae sedis</taxon>
        <taxon>Scytalidium</taxon>
    </lineage>
</organism>
<dbReference type="InterPro" id="IPR008914">
    <property type="entry name" value="PEBP"/>
</dbReference>
<dbReference type="Proteomes" id="UP000258309">
    <property type="component" value="Unassembled WGS sequence"/>
</dbReference>
<evidence type="ECO:0000256" key="3">
    <source>
        <dbReference type="ARBA" id="ARBA00022692"/>
    </source>
</evidence>
<feature type="transmembrane region" description="Helical" evidence="6">
    <location>
        <begin position="143"/>
        <end position="164"/>
    </location>
</feature>
<feature type="transmembrane region" description="Helical" evidence="6">
    <location>
        <begin position="412"/>
        <end position="431"/>
    </location>
</feature>
<dbReference type="OrthoDB" id="10262656at2759"/>
<feature type="transmembrane region" description="Helical" evidence="6">
    <location>
        <begin position="118"/>
        <end position="137"/>
    </location>
</feature>
<proteinExistence type="predicted"/>
<dbReference type="CDD" id="cd00866">
    <property type="entry name" value="PEBP_euk"/>
    <property type="match status" value="1"/>
</dbReference>
<dbReference type="Gene3D" id="3.90.280.10">
    <property type="entry name" value="PEBP-like"/>
    <property type="match status" value="1"/>
</dbReference>
<feature type="transmembrane region" description="Helical" evidence="6">
    <location>
        <begin position="507"/>
        <end position="532"/>
    </location>
</feature>
<dbReference type="Pfam" id="PF07690">
    <property type="entry name" value="MFS_1"/>
    <property type="match status" value="1"/>
</dbReference>
<dbReference type="Gene3D" id="1.20.1250.20">
    <property type="entry name" value="MFS general substrate transporter like domains"/>
    <property type="match status" value="1"/>
</dbReference>
<feature type="transmembrane region" description="Helical" evidence="6">
    <location>
        <begin position="323"/>
        <end position="347"/>
    </location>
</feature>
<feature type="non-terminal residue" evidence="8">
    <location>
        <position position="743"/>
    </location>
</feature>
<keyword evidence="5 6" id="KW-0472">Membrane</keyword>
<feature type="transmembrane region" description="Helical" evidence="6">
    <location>
        <begin position="46"/>
        <end position="67"/>
    </location>
</feature>
<feature type="transmembrane region" description="Helical" evidence="6">
    <location>
        <begin position="226"/>
        <end position="248"/>
    </location>
</feature>
<sequence>METSNLIQPPRLSTNDPPQHILNDIELNYIKSSPVSWSSLPRKSELAILFLCRFVDFLHVASLQPYLFYQLKSFDPSLSDSALSSQVGILQGSFTGAQVMTAMLWGRVADSSVGGRKLVLLIGLGGTAISCLGYGFATSFSQAVFWRVYSGAINGMVGIIRTMIGELITEKKYQSRAFLILPMSFNVAGILGPVMGGLLADPTNTLPGLFGNGAIFNSHLMQSYPYALPNIINTVFLMTAFFTVFFGLQETLKERQGEFDLGLYLAKKISAFISCSKSKKYSPLNPENASDIRTVSEETFKIKPTFQYSNNKLPFRRIWIPNVVFTLATITLFEFQLGAFTNLWSLFLSTPRPSPSDLTSHPTSLPFVFIGGLGMPASTVGFATSILGLLGMTLQFSLYPHINSRLGTLRSLQYFLTLFPLAYFLAPYLAVLSSTTISPAASAGIFIWIGITLVLFLQVTARTFTLPATIILLNNCSPHPSVLGTVHGVGQSISAASRTIGPLVSSWLYGTGLEIGVIGLAWWGTALVAVGITPATSKPLNAEYSGNTTFTPGQLLTTALVATQPSVSSYQVLNGTFTLLMMDPDGSYNGSATKVLHWLQTDLTVSDIPLNQTFPLENSQNISALAPYYPPSPPLENPPHPHHYTLLLFSQPNGTPLKISSDLNTTLTYRVGFNLTSFVQNTRVGQLVTATFFDLVNTTSTTTNSSTTTSSSPPTSTPNSAITLGSSSAWFLLSSLFFGFILS</sequence>
<evidence type="ECO:0000256" key="5">
    <source>
        <dbReference type="ARBA" id="ARBA00023136"/>
    </source>
</evidence>
<dbReference type="PANTHER" id="PTHR23504">
    <property type="entry name" value="MAJOR FACILITATOR SUPERFAMILY DOMAIN-CONTAINING PROTEIN 10"/>
    <property type="match status" value="1"/>
</dbReference>
<evidence type="ECO:0000256" key="6">
    <source>
        <dbReference type="SAM" id="Phobius"/>
    </source>
</evidence>
<evidence type="ECO:0000256" key="1">
    <source>
        <dbReference type="ARBA" id="ARBA00004141"/>
    </source>
</evidence>
<accession>A0A3E2H3U4</accession>
<comment type="caution">
    <text evidence="8">The sequence shown here is derived from an EMBL/GenBank/DDBJ whole genome shotgun (WGS) entry which is preliminary data.</text>
</comment>
<dbReference type="GO" id="GO:0016020">
    <property type="term" value="C:membrane"/>
    <property type="evidence" value="ECO:0007669"/>
    <property type="project" value="UniProtKB-SubCell"/>
</dbReference>
<gene>
    <name evidence="8" type="ORF">B7463_g8364</name>
</gene>
<dbReference type="SUPFAM" id="SSF49777">
    <property type="entry name" value="PEBP-like"/>
    <property type="match status" value="1"/>
</dbReference>
<comment type="subcellular location">
    <subcellularLocation>
        <location evidence="1">Membrane</location>
        <topology evidence="1">Multi-pass membrane protein</topology>
    </subcellularLocation>
</comment>
<evidence type="ECO:0000313" key="9">
    <source>
        <dbReference type="Proteomes" id="UP000258309"/>
    </source>
</evidence>
<keyword evidence="2" id="KW-0813">Transport</keyword>
<reference evidence="8 9" key="1">
    <citation type="submission" date="2018-05" db="EMBL/GenBank/DDBJ databases">
        <title>Draft genome sequence of Scytalidium lignicola DSM 105466, a ubiquitous saprotrophic fungus.</title>
        <authorList>
            <person name="Buettner E."/>
            <person name="Gebauer A.M."/>
            <person name="Hofrichter M."/>
            <person name="Liers C."/>
            <person name="Kellner H."/>
        </authorList>
    </citation>
    <scope>NUCLEOTIDE SEQUENCE [LARGE SCALE GENOMIC DNA]</scope>
    <source>
        <strain evidence="8 9">DSM 105466</strain>
    </source>
</reference>
<dbReference type="Pfam" id="PF01161">
    <property type="entry name" value="PBP"/>
    <property type="match status" value="1"/>
</dbReference>
<dbReference type="GO" id="GO:0022857">
    <property type="term" value="F:transmembrane transporter activity"/>
    <property type="evidence" value="ECO:0007669"/>
    <property type="project" value="InterPro"/>
</dbReference>
<evidence type="ECO:0000256" key="2">
    <source>
        <dbReference type="ARBA" id="ARBA00022448"/>
    </source>
</evidence>
<dbReference type="EMBL" id="NCSJ02000182">
    <property type="protein sequence ID" value="RFU27981.1"/>
    <property type="molecule type" value="Genomic_DNA"/>
</dbReference>